<keyword evidence="3" id="KW-1185">Reference proteome</keyword>
<dbReference type="Proteomes" id="UP000250235">
    <property type="component" value="Unassembled WGS sequence"/>
</dbReference>
<sequence length="215" mass="23951">MPPRRGRVKAGRQVVDESRVSDSEEDIAQPNVPLRRRARQAEAVRPDHGYSDNRSWQPSTLYLAQRTTHHAHTINLSYPIAHAQQTPLPAEYVYSDPISAQSIQNSTHYLDQHARQQLRTIPLTACTHQHITPVIAHNSAHALKSSSAQLSLCRPCAFGEFLIPAGVELESVGITLGAELNALGWSERTNWAWQRKLIVARELICISDPSGSVIF</sequence>
<gene>
    <name evidence="2" type="ORF">F511_30113</name>
</gene>
<dbReference type="AlphaFoldDB" id="A0A2Z7C7T0"/>
<feature type="region of interest" description="Disordered" evidence="1">
    <location>
        <begin position="1"/>
        <end position="55"/>
    </location>
</feature>
<feature type="compositionally biased region" description="Basic residues" evidence="1">
    <location>
        <begin position="1"/>
        <end position="10"/>
    </location>
</feature>
<dbReference type="EMBL" id="KQ998960">
    <property type="protein sequence ID" value="KZV42777.1"/>
    <property type="molecule type" value="Genomic_DNA"/>
</dbReference>
<protein>
    <submittedName>
        <fullName evidence="2">Uncharacterized protein</fullName>
    </submittedName>
</protein>
<name>A0A2Z7C7T0_9LAMI</name>
<evidence type="ECO:0000313" key="2">
    <source>
        <dbReference type="EMBL" id="KZV42777.1"/>
    </source>
</evidence>
<feature type="compositionally biased region" description="Basic and acidic residues" evidence="1">
    <location>
        <begin position="39"/>
        <end position="51"/>
    </location>
</feature>
<accession>A0A2Z7C7T0</accession>
<evidence type="ECO:0000313" key="3">
    <source>
        <dbReference type="Proteomes" id="UP000250235"/>
    </source>
</evidence>
<organism evidence="2 3">
    <name type="scientific">Dorcoceras hygrometricum</name>
    <dbReference type="NCBI Taxonomy" id="472368"/>
    <lineage>
        <taxon>Eukaryota</taxon>
        <taxon>Viridiplantae</taxon>
        <taxon>Streptophyta</taxon>
        <taxon>Embryophyta</taxon>
        <taxon>Tracheophyta</taxon>
        <taxon>Spermatophyta</taxon>
        <taxon>Magnoliopsida</taxon>
        <taxon>eudicotyledons</taxon>
        <taxon>Gunneridae</taxon>
        <taxon>Pentapetalae</taxon>
        <taxon>asterids</taxon>
        <taxon>lamiids</taxon>
        <taxon>Lamiales</taxon>
        <taxon>Gesneriaceae</taxon>
        <taxon>Didymocarpoideae</taxon>
        <taxon>Trichosporeae</taxon>
        <taxon>Loxocarpinae</taxon>
        <taxon>Dorcoceras</taxon>
    </lineage>
</organism>
<reference evidence="2 3" key="1">
    <citation type="journal article" date="2015" name="Proc. Natl. Acad. Sci. U.S.A.">
        <title>The resurrection genome of Boea hygrometrica: A blueprint for survival of dehydration.</title>
        <authorList>
            <person name="Xiao L."/>
            <person name="Yang G."/>
            <person name="Zhang L."/>
            <person name="Yang X."/>
            <person name="Zhao S."/>
            <person name="Ji Z."/>
            <person name="Zhou Q."/>
            <person name="Hu M."/>
            <person name="Wang Y."/>
            <person name="Chen M."/>
            <person name="Xu Y."/>
            <person name="Jin H."/>
            <person name="Xiao X."/>
            <person name="Hu G."/>
            <person name="Bao F."/>
            <person name="Hu Y."/>
            <person name="Wan P."/>
            <person name="Li L."/>
            <person name="Deng X."/>
            <person name="Kuang T."/>
            <person name="Xiang C."/>
            <person name="Zhu J.K."/>
            <person name="Oliver M.J."/>
            <person name="He Y."/>
        </authorList>
    </citation>
    <scope>NUCLEOTIDE SEQUENCE [LARGE SCALE GENOMIC DNA]</scope>
    <source>
        <strain evidence="3">cv. XS01</strain>
    </source>
</reference>
<evidence type="ECO:0000256" key="1">
    <source>
        <dbReference type="SAM" id="MobiDB-lite"/>
    </source>
</evidence>
<proteinExistence type="predicted"/>